<dbReference type="Proteomes" id="UP000095751">
    <property type="component" value="Unassembled WGS sequence"/>
</dbReference>
<evidence type="ECO:0000313" key="2">
    <source>
        <dbReference type="EMBL" id="OEU09067.1"/>
    </source>
</evidence>
<dbReference type="Gene3D" id="3.80.10.10">
    <property type="entry name" value="Ribonuclease Inhibitor"/>
    <property type="match status" value="1"/>
</dbReference>
<keyword evidence="3" id="KW-1185">Reference proteome</keyword>
<reference evidence="2 3" key="1">
    <citation type="submission" date="2016-09" db="EMBL/GenBank/DDBJ databases">
        <title>Extensive genetic diversity and differential bi-allelic expression allows diatom success in the polar Southern Ocean.</title>
        <authorList>
            <consortium name="DOE Joint Genome Institute"/>
            <person name="Mock T."/>
            <person name="Otillar R.P."/>
            <person name="Strauss J."/>
            <person name="Dupont C."/>
            <person name="Frickenhaus S."/>
            <person name="Maumus F."/>
            <person name="Mcmullan M."/>
            <person name="Sanges R."/>
            <person name="Schmutz J."/>
            <person name="Toseland A."/>
            <person name="Valas R."/>
            <person name="Veluchamy A."/>
            <person name="Ward B.J."/>
            <person name="Allen A."/>
            <person name="Barry K."/>
            <person name="Falciatore A."/>
            <person name="Ferrante M."/>
            <person name="Fortunato A.E."/>
            <person name="Gloeckner G."/>
            <person name="Gruber A."/>
            <person name="Hipkin R."/>
            <person name="Janech M."/>
            <person name="Kroth P."/>
            <person name="Leese F."/>
            <person name="Lindquist E."/>
            <person name="Lyon B.R."/>
            <person name="Martin J."/>
            <person name="Mayer C."/>
            <person name="Parker M."/>
            <person name="Quesneville H."/>
            <person name="Raymond J."/>
            <person name="Uhlig C."/>
            <person name="Valentin K.U."/>
            <person name="Worden A.Z."/>
            <person name="Armbrust E.V."/>
            <person name="Bowler C."/>
            <person name="Green B."/>
            <person name="Moulton V."/>
            <person name="Van Oosterhout C."/>
            <person name="Grigoriev I."/>
        </authorList>
    </citation>
    <scope>NUCLEOTIDE SEQUENCE [LARGE SCALE GENOMIC DNA]</scope>
    <source>
        <strain evidence="2 3">CCMP1102</strain>
    </source>
</reference>
<dbReference type="InterPro" id="IPR032675">
    <property type="entry name" value="LRR_dom_sf"/>
</dbReference>
<organism evidence="2 3">
    <name type="scientific">Fragilariopsis cylindrus CCMP1102</name>
    <dbReference type="NCBI Taxonomy" id="635003"/>
    <lineage>
        <taxon>Eukaryota</taxon>
        <taxon>Sar</taxon>
        <taxon>Stramenopiles</taxon>
        <taxon>Ochrophyta</taxon>
        <taxon>Bacillariophyta</taxon>
        <taxon>Bacillariophyceae</taxon>
        <taxon>Bacillariophycidae</taxon>
        <taxon>Bacillariales</taxon>
        <taxon>Bacillariaceae</taxon>
        <taxon>Fragilariopsis</taxon>
    </lineage>
</organism>
<protein>
    <recommendedName>
        <fullName evidence="4">L domain-like protein</fullName>
    </recommendedName>
</protein>
<evidence type="ECO:0008006" key="4">
    <source>
        <dbReference type="Google" id="ProtNLM"/>
    </source>
</evidence>
<evidence type="ECO:0000256" key="1">
    <source>
        <dbReference type="SAM" id="MobiDB-lite"/>
    </source>
</evidence>
<feature type="compositionally biased region" description="Low complexity" evidence="1">
    <location>
        <begin position="426"/>
        <end position="440"/>
    </location>
</feature>
<sequence length="471" mass="53519">MADQEEEVLRVVATTARPRRSRRVKLKSVALNNVPQDVHSDDAVSIISLLAETNIIDIDEEDLAFNFYEETYYEVNKKGRLIELFLGSHLDFWNVPKDILRFNSLVKLSLYNCGRLPIQFEFPNLNFLGLAKCGDQMIYQPMTIKLPKLTCIALSSYKLSPSNIPSLISFISKLPQLDFLYFSKISTNDGCMNLDPILQILQNEALLSDRLRNLVVENVNMTGIQLKILLLEVLPRHTKLRVLNFKDNHIESLQPIIDGINGISSGQILPSRTASPIFNNHITHIFLDGNPVVENIKKDNREKKALLTCLQYYKRVYSIVPKPLWSHPFDTEIVYALRMNKAGQVLLVDGGTGTSGSTDFNLPLSIWPTVLKRALDQSLSYTHKILPFERSLLFTNPNKNDVSVVYDLLRNGPIIQAIADPRRGVNRNSSNIIINNNNNNKRNRKQKLSLDSSMSSGSLPRRSRRLRSHVE</sequence>
<accession>A0A1E7ETA7</accession>
<dbReference type="InParanoid" id="A0A1E7ETA7"/>
<dbReference type="KEGG" id="fcy:FRACYDRAFT_248898"/>
<gene>
    <name evidence="2" type="ORF">FRACYDRAFT_248898</name>
</gene>
<feature type="compositionally biased region" description="Basic residues" evidence="1">
    <location>
        <begin position="461"/>
        <end position="471"/>
    </location>
</feature>
<evidence type="ECO:0000313" key="3">
    <source>
        <dbReference type="Proteomes" id="UP000095751"/>
    </source>
</evidence>
<dbReference type="OrthoDB" id="56717at2759"/>
<name>A0A1E7ETA7_9STRA</name>
<proteinExistence type="predicted"/>
<dbReference type="EMBL" id="KV784377">
    <property type="protein sequence ID" value="OEU09067.1"/>
    <property type="molecule type" value="Genomic_DNA"/>
</dbReference>
<dbReference type="SUPFAM" id="SSF52047">
    <property type="entry name" value="RNI-like"/>
    <property type="match status" value="1"/>
</dbReference>
<feature type="region of interest" description="Disordered" evidence="1">
    <location>
        <begin position="426"/>
        <end position="471"/>
    </location>
</feature>
<feature type="compositionally biased region" description="Low complexity" evidence="1">
    <location>
        <begin position="449"/>
        <end position="460"/>
    </location>
</feature>
<dbReference type="AlphaFoldDB" id="A0A1E7ETA7"/>